<evidence type="ECO:0000313" key="2">
    <source>
        <dbReference type="Proteomes" id="UP001526143"/>
    </source>
</evidence>
<sequence>MSPREKRLEVQRRRSRIIQVGGYEEPDVRVRSPLLHSKIEGLIRFIELASTLHAYFSKLAAGTS</sequence>
<accession>A0ABT3AV59</accession>
<gene>
    <name evidence="1" type="ORF">OGM63_05520</name>
</gene>
<name>A0ABT3AV59_9CYAN</name>
<organism evidence="1 2">
    <name type="scientific">Plectonema radiosum NIES-515</name>
    <dbReference type="NCBI Taxonomy" id="2986073"/>
    <lineage>
        <taxon>Bacteria</taxon>
        <taxon>Bacillati</taxon>
        <taxon>Cyanobacteriota</taxon>
        <taxon>Cyanophyceae</taxon>
        <taxon>Oscillatoriophycideae</taxon>
        <taxon>Oscillatoriales</taxon>
        <taxon>Microcoleaceae</taxon>
        <taxon>Plectonema</taxon>
    </lineage>
</organism>
<reference evidence="1 2" key="1">
    <citation type="submission" date="2022-10" db="EMBL/GenBank/DDBJ databases">
        <title>Identification of biosynthetic pathway for the production of the potent trypsin inhibitor radiosumin.</title>
        <authorList>
            <person name="Fewer D.P."/>
            <person name="Delbaje E."/>
            <person name="Ouyang X."/>
            <person name="Agostino P.D."/>
            <person name="Wahlsten M."/>
            <person name="Jokela J."/>
            <person name="Permi P."/>
            <person name="Haapaniemi E."/>
            <person name="Koistinen H."/>
        </authorList>
    </citation>
    <scope>NUCLEOTIDE SEQUENCE [LARGE SCALE GENOMIC DNA]</scope>
    <source>
        <strain evidence="1 2">NIES-515</strain>
    </source>
</reference>
<protein>
    <submittedName>
        <fullName evidence="1">Uncharacterized protein</fullName>
    </submittedName>
</protein>
<dbReference type="RefSeq" id="WP_263744494.1">
    <property type="nucleotide sequence ID" value="NZ_JAOWRF010000085.1"/>
</dbReference>
<comment type="caution">
    <text evidence="1">The sequence shown here is derived from an EMBL/GenBank/DDBJ whole genome shotgun (WGS) entry which is preliminary data.</text>
</comment>
<dbReference type="Proteomes" id="UP001526143">
    <property type="component" value="Unassembled WGS sequence"/>
</dbReference>
<dbReference type="EMBL" id="JAOWRF010000085">
    <property type="protein sequence ID" value="MCV3212991.1"/>
    <property type="molecule type" value="Genomic_DNA"/>
</dbReference>
<keyword evidence="2" id="KW-1185">Reference proteome</keyword>
<proteinExistence type="predicted"/>
<evidence type="ECO:0000313" key="1">
    <source>
        <dbReference type="EMBL" id="MCV3212991.1"/>
    </source>
</evidence>